<keyword evidence="5 7" id="KW-0472">Membrane</keyword>
<evidence type="ECO:0000313" key="9">
    <source>
        <dbReference type="Proteomes" id="UP000596902"/>
    </source>
</evidence>
<dbReference type="PANTHER" id="PTHR19139">
    <property type="entry name" value="AQUAPORIN TRANSPORTER"/>
    <property type="match status" value="1"/>
</dbReference>
<sequence length="595" mass="66693">MFDDKDKDSGLPFHEPSTAPPSEDRRKHHVLRTEVTAFLGELIGTFMFLSLAFTGTQIALNAAGTNDLTASSNPIPDVGKLLYIAFAFGVSLAINVAIFADISGGKFNPAVTAALWLTRKIHWHRALQTIIAQMIAAIAAAGFVSGLLPGALTIDTKLDASISVTRGLFLEAFVTAQLVLSILMLEAGSSKPMYIGLSLFIAEMCSVYFTGGSLNPARSFGPAVVVGFTSYHWIYWVGPLGGAAVASGAYALINFCFRNPHILIASDGARSHVRATDRDPKFRERDGTDKITSTTANESNSPLLCLPGEIRNRIYELAFRGENITRNAFLKTCKQIEYEAKPIFYSNLTVSFGHKWNLPRMVRRVEPEMLNKITSACSSAVILFGRFQYARFLPGLKYWHIYPEDTPPQPHEYGSRQHVGTQTYHEIPLILTYPNSTAANQRNSPLLRLPAELRNKIYRYAFESNEVCLTARGFYHRYFRTLRIHPMSLAQSCSQCRYEALPYFWSSTTFNLGFLGVDGFAWHVPHDLRHQIKVINVPVGLFQDLVRRESIVERPCARLETVILPRYMVHLYSRDYIEEKLKVSLGKDLEIIYVD</sequence>
<feature type="transmembrane region" description="Helical" evidence="7">
    <location>
        <begin position="35"/>
        <end position="60"/>
    </location>
</feature>
<evidence type="ECO:0000256" key="1">
    <source>
        <dbReference type="ARBA" id="ARBA00004141"/>
    </source>
</evidence>
<name>A0A8H7B0M8_9PLEO</name>
<dbReference type="PANTHER" id="PTHR19139:SF199">
    <property type="entry name" value="MIP17260P"/>
    <property type="match status" value="1"/>
</dbReference>
<dbReference type="GO" id="GO:0015250">
    <property type="term" value="F:water channel activity"/>
    <property type="evidence" value="ECO:0007669"/>
    <property type="project" value="TreeGrafter"/>
</dbReference>
<dbReference type="GeneID" id="62207746"/>
<evidence type="ECO:0000256" key="3">
    <source>
        <dbReference type="ARBA" id="ARBA00022692"/>
    </source>
</evidence>
<keyword evidence="4 7" id="KW-1133">Transmembrane helix</keyword>
<dbReference type="GO" id="GO:0005886">
    <property type="term" value="C:plasma membrane"/>
    <property type="evidence" value="ECO:0007669"/>
    <property type="project" value="TreeGrafter"/>
</dbReference>
<evidence type="ECO:0000256" key="2">
    <source>
        <dbReference type="ARBA" id="ARBA00006175"/>
    </source>
</evidence>
<feature type="region of interest" description="Disordered" evidence="6">
    <location>
        <begin position="275"/>
        <end position="296"/>
    </location>
</feature>
<comment type="subcellular location">
    <subcellularLocation>
        <location evidence="1">Membrane</location>
        <topology evidence="1">Multi-pass membrane protein</topology>
    </subcellularLocation>
</comment>
<dbReference type="InterPro" id="IPR023271">
    <property type="entry name" value="Aquaporin-like"/>
</dbReference>
<evidence type="ECO:0000256" key="4">
    <source>
        <dbReference type="ARBA" id="ARBA00022989"/>
    </source>
</evidence>
<dbReference type="Proteomes" id="UP000596902">
    <property type="component" value="Unassembled WGS sequence"/>
</dbReference>
<dbReference type="AlphaFoldDB" id="A0A8H7B0M8"/>
<comment type="caution">
    <text evidence="8">The sequence shown here is derived from an EMBL/GenBank/DDBJ whole genome shotgun (WGS) entry which is preliminary data.</text>
</comment>
<evidence type="ECO:0000256" key="7">
    <source>
        <dbReference type="SAM" id="Phobius"/>
    </source>
</evidence>
<evidence type="ECO:0000256" key="5">
    <source>
        <dbReference type="ARBA" id="ARBA00023136"/>
    </source>
</evidence>
<evidence type="ECO:0000256" key="6">
    <source>
        <dbReference type="SAM" id="MobiDB-lite"/>
    </source>
</evidence>
<feature type="compositionally biased region" description="Basic and acidic residues" evidence="6">
    <location>
        <begin position="275"/>
        <end position="289"/>
    </location>
</feature>
<feature type="transmembrane region" description="Helical" evidence="7">
    <location>
        <begin position="126"/>
        <end position="148"/>
    </location>
</feature>
<dbReference type="Pfam" id="PF00230">
    <property type="entry name" value="MIP"/>
    <property type="match status" value="1"/>
</dbReference>
<feature type="region of interest" description="Disordered" evidence="6">
    <location>
        <begin position="1"/>
        <end position="27"/>
    </location>
</feature>
<dbReference type="PRINTS" id="PR00783">
    <property type="entry name" value="MINTRINSICP"/>
</dbReference>
<reference evidence="8" key="2">
    <citation type="submission" date="2020-08" db="EMBL/GenBank/DDBJ databases">
        <title>Draft Genome Sequence of Cumin Blight Pathogen Alternaria burnsii.</title>
        <authorList>
            <person name="Feng Z."/>
        </authorList>
    </citation>
    <scope>NUCLEOTIDE SEQUENCE</scope>
    <source>
        <strain evidence="8">CBS107.38</strain>
    </source>
</reference>
<feature type="transmembrane region" description="Helical" evidence="7">
    <location>
        <begin position="80"/>
        <end position="100"/>
    </location>
</feature>
<feature type="transmembrane region" description="Helical" evidence="7">
    <location>
        <begin position="233"/>
        <end position="253"/>
    </location>
</feature>
<dbReference type="InterPro" id="IPR034294">
    <property type="entry name" value="Aquaporin_transptr"/>
</dbReference>
<dbReference type="Gene3D" id="1.20.1080.10">
    <property type="entry name" value="Glycerol uptake facilitator protein"/>
    <property type="match status" value="1"/>
</dbReference>
<accession>A0A8H7B0M8</accession>
<dbReference type="SUPFAM" id="SSF81338">
    <property type="entry name" value="Aquaporin-like"/>
    <property type="match status" value="1"/>
</dbReference>
<evidence type="ECO:0000313" key="8">
    <source>
        <dbReference type="EMBL" id="KAF7672490.1"/>
    </source>
</evidence>
<keyword evidence="3 7" id="KW-0812">Transmembrane</keyword>
<proteinExistence type="inferred from homology"/>
<dbReference type="InterPro" id="IPR000425">
    <property type="entry name" value="MIP"/>
</dbReference>
<protein>
    <submittedName>
        <fullName evidence="8">Lens fiber major intrinsic protein</fullName>
    </submittedName>
</protein>
<feature type="transmembrane region" description="Helical" evidence="7">
    <location>
        <begin position="168"/>
        <end position="187"/>
    </location>
</feature>
<dbReference type="RefSeq" id="XP_038782843.1">
    <property type="nucleotide sequence ID" value="XM_038934568.1"/>
</dbReference>
<organism evidence="8 9">
    <name type="scientific">Alternaria burnsii</name>
    <dbReference type="NCBI Taxonomy" id="1187904"/>
    <lineage>
        <taxon>Eukaryota</taxon>
        <taxon>Fungi</taxon>
        <taxon>Dikarya</taxon>
        <taxon>Ascomycota</taxon>
        <taxon>Pezizomycotina</taxon>
        <taxon>Dothideomycetes</taxon>
        <taxon>Pleosporomycetidae</taxon>
        <taxon>Pleosporales</taxon>
        <taxon>Pleosporineae</taxon>
        <taxon>Pleosporaceae</taxon>
        <taxon>Alternaria</taxon>
        <taxon>Alternaria sect. Alternaria</taxon>
    </lineage>
</organism>
<keyword evidence="9" id="KW-1185">Reference proteome</keyword>
<dbReference type="EMBL" id="JAAABM010000016">
    <property type="protein sequence ID" value="KAF7672490.1"/>
    <property type="molecule type" value="Genomic_DNA"/>
</dbReference>
<feature type="transmembrane region" description="Helical" evidence="7">
    <location>
        <begin position="194"/>
        <end position="213"/>
    </location>
</feature>
<gene>
    <name evidence="8" type="ORF">GT037_009521</name>
</gene>
<comment type="similarity">
    <text evidence="2">Belongs to the MIP/aquaporin (TC 1.A.8) family.</text>
</comment>
<reference evidence="8" key="1">
    <citation type="submission" date="2020-01" db="EMBL/GenBank/DDBJ databases">
        <authorList>
            <person name="Feng Z.H.Z."/>
        </authorList>
    </citation>
    <scope>NUCLEOTIDE SEQUENCE</scope>
    <source>
        <strain evidence="8">CBS107.38</strain>
    </source>
</reference>